<dbReference type="InterPro" id="IPR029044">
    <property type="entry name" value="Nucleotide-diphossugar_trans"/>
</dbReference>
<accession>A0A085Z2K8</accession>
<dbReference type="GO" id="GO:0016758">
    <property type="term" value="F:hexosyltransferase activity"/>
    <property type="evidence" value="ECO:0007669"/>
    <property type="project" value="UniProtKB-ARBA"/>
</dbReference>
<dbReference type="OrthoDB" id="635429at2"/>
<dbReference type="Gene3D" id="3.90.550.10">
    <property type="entry name" value="Spore Coat Polysaccharide Biosynthesis Protein SpsA, Chain A"/>
    <property type="match status" value="1"/>
</dbReference>
<reference evidence="2 3" key="1">
    <citation type="submission" date="2014-07" db="EMBL/GenBank/DDBJ databases">
        <title>Genome of Chryseobacterium formosense LMG 24722.</title>
        <authorList>
            <person name="Pipes S.E."/>
            <person name="Stropko S.J."/>
            <person name="Newman J.D."/>
        </authorList>
    </citation>
    <scope>NUCLEOTIDE SEQUENCE [LARGE SCALE GENOMIC DNA]</scope>
    <source>
        <strain evidence="2 3">LMG 24722</strain>
    </source>
</reference>
<dbReference type="EMBL" id="JPRP01000002">
    <property type="protein sequence ID" value="KFE98671.1"/>
    <property type="molecule type" value="Genomic_DNA"/>
</dbReference>
<gene>
    <name evidence="2" type="ORF">IX39_14665</name>
</gene>
<evidence type="ECO:0000313" key="2">
    <source>
        <dbReference type="EMBL" id="KFE98671.1"/>
    </source>
</evidence>
<protein>
    <recommendedName>
        <fullName evidence="1">Glycosyltransferase 2-like domain-containing protein</fullName>
    </recommendedName>
</protein>
<feature type="domain" description="Glycosyltransferase 2-like" evidence="1">
    <location>
        <begin position="4"/>
        <end position="162"/>
    </location>
</feature>
<organism evidence="2 3">
    <name type="scientific">Chryseobacterium formosense</name>
    <dbReference type="NCBI Taxonomy" id="236814"/>
    <lineage>
        <taxon>Bacteria</taxon>
        <taxon>Pseudomonadati</taxon>
        <taxon>Bacteroidota</taxon>
        <taxon>Flavobacteriia</taxon>
        <taxon>Flavobacteriales</taxon>
        <taxon>Weeksellaceae</taxon>
        <taxon>Chryseobacterium group</taxon>
        <taxon>Chryseobacterium</taxon>
    </lineage>
</organism>
<dbReference type="STRING" id="236814.IX39_14665"/>
<dbReference type="PANTHER" id="PTHR22916">
    <property type="entry name" value="GLYCOSYLTRANSFERASE"/>
    <property type="match status" value="1"/>
</dbReference>
<proteinExistence type="predicted"/>
<name>A0A085Z2K8_9FLAO</name>
<dbReference type="Proteomes" id="UP000028713">
    <property type="component" value="Unassembled WGS sequence"/>
</dbReference>
<evidence type="ECO:0000259" key="1">
    <source>
        <dbReference type="Pfam" id="PF00535"/>
    </source>
</evidence>
<dbReference type="eggNOG" id="COG1216">
    <property type="taxonomic scope" value="Bacteria"/>
</dbReference>
<sequence length="267" mass="31533">MLFSILIAHYNHYEYFKECYKSILNQSYHNFEIIIVDDCSTDGSYEKVMQLTKDDDKVKLFQNENNRGVGFTKRRCIELASGEICGFLDPDDALAENALQLSIENHHKDNIATYSKFYLCNNELKPLRIFQHSRAVKNGRKSFFNIFLEVNHFFTFKKAAYNKTEGINTELTSAVDQDLYLKLYEVGHITFINTPLYYYRLHDKGVSQESSKKEKLNNNWHQVILDAAKRRNLEKIFHRKIKDIDNLPNFLKEKQNNFLTKILRKFS</sequence>
<dbReference type="RefSeq" id="WP_034677920.1">
    <property type="nucleotide sequence ID" value="NZ_FPAP01000002.1"/>
</dbReference>
<comment type="caution">
    <text evidence="2">The sequence shown here is derived from an EMBL/GenBank/DDBJ whole genome shotgun (WGS) entry which is preliminary data.</text>
</comment>
<keyword evidence="3" id="KW-1185">Reference proteome</keyword>
<dbReference type="CDD" id="cd00761">
    <property type="entry name" value="Glyco_tranf_GTA_type"/>
    <property type="match status" value="1"/>
</dbReference>
<dbReference type="SUPFAM" id="SSF53448">
    <property type="entry name" value="Nucleotide-diphospho-sugar transferases"/>
    <property type="match status" value="1"/>
</dbReference>
<evidence type="ECO:0000313" key="3">
    <source>
        <dbReference type="Proteomes" id="UP000028713"/>
    </source>
</evidence>
<dbReference type="AlphaFoldDB" id="A0A085Z2K8"/>
<dbReference type="PANTHER" id="PTHR22916:SF3">
    <property type="entry name" value="UDP-GLCNAC:BETAGAL BETA-1,3-N-ACETYLGLUCOSAMINYLTRANSFERASE-LIKE PROTEIN 1"/>
    <property type="match status" value="1"/>
</dbReference>
<dbReference type="InterPro" id="IPR001173">
    <property type="entry name" value="Glyco_trans_2-like"/>
</dbReference>
<dbReference type="Pfam" id="PF00535">
    <property type="entry name" value="Glycos_transf_2"/>
    <property type="match status" value="1"/>
</dbReference>